<organism evidence="1 2">
    <name type="scientific">Parasponia andersonii</name>
    <name type="common">Sponia andersonii</name>
    <dbReference type="NCBI Taxonomy" id="3476"/>
    <lineage>
        <taxon>Eukaryota</taxon>
        <taxon>Viridiplantae</taxon>
        <taxon>Streptophyta</taxon>
        <taxon>Embryophyta</taxon>
        <taxon>Tracheophyta</taxon>
        <taxon>Spermatophyta</taxon>
        <taxon>Magnoliopsida</taxon>
        <taxon>eudicotyledons</taxon>
        <taxon>Gunneridae</taxon>
        <taxon>Pentapetalae</taxon>
        <taxon>rosids</taxon>
        <taxon>fabids</taxon>
        <taxon>Rosales</taxon>
        <taxon>Cannabaceae</taxon>
        <taxon>Parasponia</taxon>
    </lineage>
</organism>
<protein>
    <submittedName>
        <fullName evidence="1">Uncharacterized protein</fullName>
    </submittedName>
</protein>
<sequence>MAMYLPPSSSIPQQKGAYVSVKGKGHADKEDKVVVVDNATSQDDAQVLQQNLDPILVRDTDKVFHTEAPLHPTMVGNSNPIYTLSFEESKSDNMDTNDIFPTKVSFSKNKGWQEVQFKKQKKATKA</sequence>
<dbReference type="Proteomes" id="UP000237105">
    <property type="component" value="Unassembled WGS sequence"/>
</dbReference>
<comment type="caution">
    <text evidence="1">The sequence shown here is derived from an EMBL/GenBank/DDBJ whole genome shotgun (WGS) entry which is preliminary data.</text>
</comment>
<gene>
    <name evidence="1" type="ORF">PanWU01x14_221820</name>
</gene>
<evidence type="ECO:0000313" key="1">
    <source>
        <dbReference type="EMBL" id="PON50649.1"/>
    </source>
</evidence>
<dbReference type="OrthoDB" id="10403436at2759"/>
<dbReference type="AlphaFoldDB" id="A0A2P5BPC3"/>
<reference evidence="2" key="1">
    <citation type="submission" date="2016-06" db="EMBL/GenBank/DDBJ databases">
        <title>Parallel loss of symbiosis genes in relatives of nitrogen-fixing non-legume Parasponia.</title>
        <authorList>
            <person name="Van Velzen R."/>
            <person name="Holmer R."/>
            <person name="Bu F."/>
            <person name="Rutten L."/>
            <person name="Van Zeijl A."/>
            <person name="Liu W."/>
            <person name="Santuari L."/>
            <person name="Cao Q."/>
            <person name="Sharma T."/>
            <person name="Shen D."/>
            <person name="Roswanjaya Y."/>
            <person name="Wardhani T."/>
            <person name="Kalhor M.S."/>
            <person name="Jansen J."/>
            <person name="Van den Hoogen J."/>
            <person name="Gungor B."/>
            <person name="Hartog M."/>
            <person name="Hontelez J."/>
            <person name="Verver J."/>
            <person name="Yang W.-C."/>
            <person name="Schijlen E."/>
            <person name="Repin R."/>
            <person name="Schilthuizen M."/>
            <person name="Schranz E."/>
            <person name="Heidstra R."/>
            <person name="Miyata K."/>
            <person name="Fedorova E."/>
            <person name="Kohlen W."/>
            <person name="Bisseling T."/>
            <person name="Smit S."/>
            <person name="Geurts R."/>
        </authorList>
    </citation>
    <scope>NUCLEOTIDE SEQUENCE [LARGE SCALE GENOMIC DNA]</scope>
    <source>
        <strain evidence="2">cv. WU1-14</strain>
    </source>
</reference>
<accession>A0A2P5BPC3</accession>
<name>A0A2P5BPC3_PARAD</name>
<dbReference type="EMBL" id="JXTB01000243">
    <property type="protein sequence ID" value="PON50649.1"/>
    <property type="molecule type" value="Genomic_DNA"/>
</dbReference>
<keyword evidence="2" id="KW-1185">Reference proteome</keyword>
<evidence type="ECO:0000313" key="2">
    <source>
        <dbReference type="Proteomes" id="UP000237105"/>
    </source>
</evidence>
<proteinExistence type="predicted"/>